<feature type="coiled-coil region" evidence="2">
    <location>
        <begin position="1392"/>
        <end position="1419"/>
    </location>
</feature>
<evidence type="ECO:0000313" key="6">
    <source>
        <dbReference type="Ensembl" id="ENSCSEP00000033288.1"/>
    </source>
</evidence>
<dbReference type="InterPro" id="IPR051825">
    <property type="entry name" value="SRCIN1"/>
</dbReference>
<feature type="region of interest" description="Disordered" evidence="3">
    <location>
        <begin position="663"/>
        <end position="706"/>
    </location>
</feature>
<feature type="region of interest" description="Disordered" evidence="3">
    <location>
        <begin position="1205"/>
        <end position="1233"/>
    </location>
</feature>
<evidence type="ECO:0000256" key="1">
    <source>
        <dbReference type="ARBA" id="ARBA00023054"/>
    </source>
</evidence>
<reference evidence="6" key="3">
    <citation type="submission" date="2025-09" db="UniProtKB">
        <authorList>
            <consortium name="Ensembl"/>
        </authorList>
    </citation>
    <scope>IDENTIFICATION</scope>
</reference>
<dbReference type="Gene3D" id="1.20.58.1540">
    <property type="entry name" value="Actin interacting protein 3, C-terminal domain"/>
    <property type="match status" value="1"/>
</dbReference>
<feature type="coiled-coil region" evidence="2">
    <location>
        <begin position="797"/>
        <end position="850"/>
    </location>
</feature>
<reference evidence="6 7" key="1">
    <citation type="journal article" date="2014" name="Nat. Genet.">
        <title>Whole-genome sequence of a flatfish provides insights into ZW sex chromosome evolution and adaptation to a benthic lifestyle.</title>
        <authorList>
            <person name="Chen S."/>
            <person name="Zhang G."/>
            <person name="Shao C."/>
            <person name="Huang Q."/>
            <person name="Liu G."/>
            <person name="Zhang P."/>
            <person name="Song W."/>
            <person name="An N."/>
            <person name="Chalopin D."/>
            <person name="Volff J.N."/>
            <person name="Hong Y."/>
            <person name="Li Q."/>
            <person name="Sha Z."/>
            <person name="Zhou H."/>
            <person name="Xie M."/>
            <person name="Yu Q."/>
            <person name="Liu Y."/>
            <person name="Xiang H."/>
            <person name="Wang N."/>
            <person name="Wu K."/>
            <person name="Yang C."/>
            <person name="Zhou Q."/>
            <person name="Liao X."/>
            <person name="Yang L."/>
            <person name="Hu Q."/>
            <person name="Zhang J."/>
            <person name="Meng L."/>
            <person name="Jin L."/>
            <person name="Tian Y."/>
            <person name="Lian J."/>
            <person name="Yang J."/>
            <person name="Miao G."/>
            <person name="Liu S."/>
            <person name="Liang Z."/>
            <person name="Yan F."/>
            <person name="Li Y."/>
            <person name="Sun B."/>
            <person name="Zhang H."/>
            <person name="Zhang J."/>
            <person name="Zhu Y."/>
            <person name="Du M."/>
            <person name="Zhao Y."/>
            <person name="Schartl M."/>
            <person name="Tang Q."/>
            <person name="Wang J."/>
        </authorList>
    </citation>
    <scope>NUCLEOTIDE SEQUENCE</scope>
</reference>
<feature type="region of interest" description="Disordered" evidence="3">
    <location>
        <begin position="117"/>
        <end position="188"/>
    </location>
</feature>
<feature type="signal peptide" evidence="4">
    <location>
        <begin position="1"/>
        <end position="17"/>
    </location>
</feature>
<feature type="compositionally biased region" description="Low complexity" evidence="3">
    <location>
        <begin position="122"/>
        <end position="132"/>
    </location>
</feature>
<feature type="region of interest" description="Disordered" evidence="3">
    <location>
        <begin position="524"/>
        <end position="616"/>
    </location>
</feature>
<feature type="compositionally biased region" description="Basic and acidic residues" evidence="3">
    <location>
        <begin position="1488"/>
        <end position="1499"/>
    </location>
</feature>
<dbReference type="Proteomes" id="UP000265120">
    <property type="component" value="Chromosome 17"/>
</dbReference>
<feature type="compositionally biased region" description="Polar residues" evidence="3">
    <location>
        <begin position="162"/>
        <end position="186"/>
    </location>
</feature>
<protein>
    <submittedName>
        <fullName evidence="6">SRC kinase signaling inhibitor 1</fullName>
    </submittedName>
</protein>
<evidence type="ECO:0000256" key="3">
    <source>
        <dbReference type="SAM" id="MobiDB-lite"/>
    </source>
</evidence>
<keyword evidence="1 2" id="KW-0175">Coiled coil</keyword>
<reference evidence="6" key="2">
    <citation type="submission" date="2025-08" db="UniProtKB">
        <authorList>
            <consortium name="Ensembl"/>
        </authorList>
    </citation>
    <scope>IDENTIFICATION</scope>
</reference>
<organism evidence="6 7">
    <name type="scientific">Cynoglossus semilaevis</name>
    <name type="common">Tongue sole</name>
    <dbReference type="NCBI Taxonomy" id="244447"/>
    <lineage>
        <taxon>Eukaryota</taxon>
        <taxon>Metazoa</taxon>
        <taxon>Chordata</taxon>
        <taxon>Craniata</taxon>
        <taxon>Vertebrata</taxon>
        <taxon>Euteleostomi</taxon>
        <taxon>Actinopterygii</taxon>
        <taxon>Neopterygii</taxon>
        <taxon>Teleostei</taxon>
        <taxon>Neoteleostei</taxon>
        <taxon>Acanthomorphata</taxon>
        <taxon>Carangaria</taxon>
        <taxon>Pleuronectiformes</taxon>
        <taxon>Pleuronectoidei</taxon>
        <taxon>Cynoglossidae</taxon>
        <taxon>Cynoglossinae</taxon>
        <taxon>Cynoglossus</taxon>
    </lineage>
</organism>
<dbReference type="GO" id="GO:0015629">
    <property type="term" value="C:actin cytoskeleton"/>
    <property type="evidence" value="ECO:0007669"/>
    <property type="project" value="TreeGrafter"/>
</dbReference>
<evidence type="ECO:0000256" key="2">
    <source>
        <dbReference type="SAM" id="Coils"/>
    </source>
</evidence>
<proteinExistence type="predicted"/>
<feature type="compositionally biased region" description="Polar residues" evidence="3">
    <location>
        <begin position="601"/>
        <end position="610"/>
    </location>
</feature>
<feature type="chain" id="PRO_5018063659" evidence="4">
    <location>
        <begin position="18"/>
        <end position="1527"/>
    </location>
</feature>
<feature type="region of interest" description="Disordered" evidence="3">
    <location>
        <begin position="1426"/>
        <end position="1512"/>
    </location>
</feature>
<dbReference type="Pfam" id="PF03915">
    <property type="entry name" value="AIP3"/>
    <property type="match status" value="1"/>
</dbReference>
<name>A0A3P8X0W2_CYNSE</name>
<dbReference type="GeneTree" id="ENSGT00940000157961"/>
<evidence type="ECO:0000313" key="7">
    <source>
        <dbReference type="Proteomes" id="UP000265120"/>
    </source>
</evidence>
<keyword evidence="4" id="KW-0732">Signal</keyword>
<sequence length="1527" mass="169149">MLAWLVNHLLLVHLVSTFLLSLAPSLSSPRLSLSLSLFIQYPSDPERGGSHMISTDDLEYPREYRTLDNRGRRFSNVGLVHTSEHRHTVTAAQSLEALTNLHKVDMERKRDAFMDHLKSKYQQQQQQQQQLQHPHHSPHHNPPSPSPSHASIRGTSERSAREQQQPNYWSFKSRSPRHSQSTQSGLADQAAKLSFASAESLETMSEADLPVGFNRMNRFRQSLPLSRSASQNKLRSPDEFPGVLFLQYGDETRRVHITHELSSMDTLHALIVHMFPQKLTAGMLKSPNTAILIKDEARNVFYELEDVRDIQDRSIIKIYRKEPIYASYPAAAHLANGDLRREMVYSSRDSSPTRRLNTLPSSSSSATSGSPSRSRLSYSGGRPPSFAGSHPQHEQGRHPHHPSANHSANSVLSPSPSAILERRDVKPDEEVSAKNLALMKNEALYADPYSLMHEGRLSIASTQSLAALGDPFNFPVSTGLYRRGSVRSLSTYSAAALQGDLDDPLYKPGGSLYSDTYSSATLGMGFRMPPSSPQKLPDMQLRERDYSSSPSRASPLRQTFRKDSNSSSVFVESPKSRPSSGSEPLCLTAGPGEGGRATPGFGSSLTGQDSDSSRDHRLERMEAMEKQIASLTGLVQSVLTRAPDSDSTCGLLRLCMMAGCPPDQGSEFSRPLPFSSSEKTETNSDGSATGTGRLKHKANTPSAPLALMPPPPSNSISRLQMQLHLQGLQHNATSLRKQLTQLRKMQMDNQDSVRGLLKRTEAELNVRVAEALRKQEDPLQRQRLLVEEERLKYLNEEELIIQQLHDLEKSVEEIQKESSVNHKLVTVQELEEKASVLRKLGETLTELKNQFPGLQSKMRVVLRVEVEAVKFLKEEPHRLDALLKRCKSITDTLATMRKQANDGVWRKQEDFNSSSLKHNDDLRKYSDFDIPTSTSLTINDLGGGNSLSNWSPHSSLSQGHANPSGPHKDNYPPVPHKGKALEELERRAADKALSVEVRLAAERDWEEKRASLTQYSAQDINRLLEETQAELMKAIPDLDFAAKQIKPASVTTSSSQNPGLTTTPEHRANKPSHKLSGKEGGSRRGSDELTVPRYRTEKPSKSPPPPPPRRSFPSSPGLTSRSGEPLIPGKSVKKSESEETDVQKPHVKLRRAVSENPRPASTPPTLATGDRQDGEEEKKAAESEETCMSPVPHIVLTACSTVSLSASEDPVRDVPNNAAEKRPSRDRTDHPSLRQTFNEIDFCRGLSQPKSENVDLKQELALLLTETEVRAVTFFEARKLREFSGKDLKTLTISASTKDGCEVRLEEFPLLVLFVEKIGLKEAYRQLLSTLNSRVKSSLHSVRQNRLAEALRRGMESGDVVLRLQNNTVTIPPDPSGSLDRGNQRRSTGDVRRSAYMRLDSLEETIRELENTLIEISGHSVEQLYGDTNAPAQTPISPASVTKKPPVPPKPSSASAASVQGQNSLSSGKVLQSSATSKLKQLQQNSTEKTKGGRREDFMKLQGQQQVSPSPSSSLLLLLSSVLFSFI</sequence>
<feature type="compositionally biased region" description="Polar residues" evidence="3">
    <location>
        <begin position="1049"/>
        <end position="1063"/>
    </location>
</feature>
<dbReference type="Ensembl" id="ENSCSET00000033721.1">
    <property type="protein sequence ID" value="ENSCSEP00000033288.1"/>
    <property type="gene ID" value="ENSCSEG00000021366.1"/>
</dbReference>
<feature type="region of interest" description="Disordered" evidence="3">
    <location>
        <begin position="1048"/>
        <end position="1189"/>
    </location>
</feature>
<keyword evidence="7" id="KW-1185">Reference proteome</keyword>
<evidence type="ECO:0000256" key="4">
    <source>
        <dbReference type="SAM" id="SignalP"/>
    </source>
</evidence>
<feature type="compositionally biased region" description="Pro residues" evidence="3">
    <location>
        <begin position="1101"/>
        <end position="1110"/>
    </location>
</feature>
<feature type="compositionally biased region" description="Basic and acidic residues" evidence="3">
    <location>
        <begin position="1170"/>
        <end position="1182"/>
    </location>
</feature>
<accession>A0A3P8X0W2</accession>
<dbReference type="InterPro" id="IPR022782">
    <property type="entry name" value="AIP3-like_C"/>
</dbReference>
<dbReference type="PANTHER" id="PTHR22741:SF5">
    <property type="entry name" value="SRC KINASE SIGNALING INHIBITOR 1"/>
    <property type="match status" value="1"/>
</dbReference>
<feature type="region of interest" description="Disordered" evidence="3">
    <location>
        <begin position="949"/>
        <end position="977"/>
    </location>
</feature>
<dbReference type="PANTHER" id="PTHR22741">
    <property type="entry name" value="P140CAP/SNIP-RELATED"/>
    <property type="match status" value="1"/>
</dbReference>
<dbReference type="GO" id="GO:0061001">
    <property type="term" value="P:regulation of dendritic spine morphogenesis"/>
    <property type="evidence" value="ECO:0007669"/>
    <property type="project" value="TreeGrafter"/>
</dbReference>
<dbReference type="STRING" id="244447.ENSCSEP00000033288"/>
<feature type="compositionally biased region" description="Low complexity" evidence="3">
    <location>
        <begin position="353"/>
        <end position="385"/>
    </location>
</feature>
<dbReference type="GO" id="GO:0005737">
    <property type="term" value="C:cytoplasm"/>
    <property type="evidence" value="ECO:0007669"/>
    <property type="project" value="TreeGrafter"/>
</dbReference>
<dbReference type="InParanoid" id="A0A3P8X0W2"/>
<feature type="compositionally biased region" description="Basic and acidic residues" evidence="3">
    <location>
        <begin position="1133"/>
        <end position="1144"/>
    </location>
</feature>
<feature type="domain" description="Actin interacting protein 3-like C-terminal" evidence="5">
    <location>
        <begin position="245"/>
        <end position="320"/>
    </location>
</feature>
<feature type="compositionally biased region" description="Polar residues" evidence="3">
    <location>
        <begin position="1460"/>
        <end position="1487"/>
    </location>
</feature>
<feature type="compositionally biased region" description="Basic and acidic residues" evidence="3">
    <location>
        <begin position="1076"/>
        <end position="1087"/>
    </location>
</feature>
<feature type="compositionally biased region" description="Polar residues" evidence="3">
    <location>
        <begin position="565"/>
        <end position="582"/>
    </location>
</feature>
<feature type="compositionally biased region" description="Polar residues" evidence="3">
    <location>
        <begin position="404"/>
        <end position="416"/>
    </location>
</feature>
<feature type="region of interest" description="Disordered" evidence="3">
    <location>
        <begin position="345"/>
        <end position="427"/>
    </location>
</feature>
<evidence type="ECO:0000259" key="5">
    <source>
        <dbReference type="Pfam" id="PF03915"/>
    </source>
</evidence>
<feature type="region of interest" description="Disordered" evidence="3">
    <location>
        <begin position="1367"/>
        <end position="1392"/>
    </location>
</feature>
<dbReference type="GO" id="GO:0014069">
    <property type="term" value="C:postsynaptic density"/>
    <property type="evidence" value="ECO:0007669"/>
    <property type="project" value="TreeGrafter"/>
</dbReference>
<feature type="compositionally biased region" description="Basic and acidic residues" evidence="3">
    <location>
        <begin position="1219"/>
        <end position="1232"/>
    </location>
</feature>